<evidence type="ECO:0000256" key="4">
    <source>
        <dbReference type="SAM" id="MobiDB-lite"/>
    </source>
</evidence>
<feature type="region of interest" description="Disordered" evidence="4">
    <location>
        <begin position="654"/>
        <end position="689"/>
    </location>
</feature>
<protein>
    <submittedName>
        <fullName evidence="6">PDZ domain-containing protein 7</fullName>
    </submittedName>
</protein>
<dbReference type="SMART" id="SM00228">
    <property type="entry name" value="PDZ"/>
    <property type="match status" value="3"/>
</dbReference>
<dbReference type="FunFam" id="2.30.42.10:FF:000092">
    <property type="entry name" value="PDZ domain containing 7"/>
    <property type="match status" value="1"/>
</dbReference>
<evidence type="ECO:0000256" key="2">
    <source>
        <dbReference type="ARBA" id="ARBA00022737"/>
    </source>
</evidence>
<comment type="caution">
    <text evidence="6">The sequence shown here is derived from an EMBL/GenBank/DDBJ whole genome shotgun (WGS) entry which is preliminary data.</text>
</comment>
<dbReference type="PROSITE" id="PS50106">
    <property type="entry name" value="PDZ"/>
    <property type="match status" value="3"/>
</dbReference>
<dbReference type="Gene3D" id="2.30.42.10">
    <property type="match status" value="3"/>
</dbReference>
<feature type="domain" description="PDZ" evidence="5">
    <location>
        <begin position="751"/>
        <end position="823"/>
    </location>
</feature>
<dbReference type="CDD" id="cd06751">
    <property type="entry name" value="PDZ3_PDZD7-like"/>
    <property type="match status" value="1"/>
</dbReference>
<feature type="compositionally biased region" description="Basic and acidic residues" evidence="4">
    <location>
        <begin position="348"/>
        <end position="359"/>
    </location>
</feature>
<feature type="region of interest" description="Disordered" evidence="4">
    <location>
        <begin position="305"/>
        <end position="376"/>
    </location>
</feature>
<evidence type="ECO:0000256" key="3">
    <source>
        <dbReference type="ARBA" id="ARBA00023273"/>
    </source>
</evidence>
<sequence>MQPITERVTAENGQQPQASEIAMLASEWKQVQLKQAIHLSVKVFVSVDQRVLVVLLRGDDGQLGFSVRGGSEHGLSVFISKVQKNSAAELAGLCVGDKLVEVNGVSLENVSMSSAVKVLSGHARLRLVVQRVGRVPGVRYTNEKTTWVDLIHRRMVVEESDAPVSVYSSDGALCRTVHLHLSHNQPCLGLNIRGGREYNLGIYVSKLDPGGLAEQGGVKMGDQILSANGEAGRYPAYKEMVTEFSWMNKSGNGTVCSSSRGSESHSSTSSLSSGTPLGSLSGLSQATLPVSLPLGAEMSDVCGSTEAQFHPDSTDNESHSEQLRTMSRGPTELLQDSVIRSDGEDDWRESGGNRREGRKTSLLIALSRPSPPIRRTRSHVTVSGRVEWFKEIMYGHIAHILLYHEEENKQKRKQTEREEEGSSRLQRSKTFFGLFRKRDSSRSRSRSPSRSESNLGRSNGDLSERDALNQVREMAVRLLEDEDVDVLMGVCQKYLQKRGLQTLVQPLLAILNTPEKLLLLREIRTLVSSSDLPLFNSTVSPFEEEAYDILKSRSRRSSPQAGHAPRRHLITPAPDVHGGFELHTSKDKERHSQLLQGLEQLRLSSYQDQNESLHMSGAFSPLLDVPVDTYTHSNSLSSSRALLPNWLLAENVRSDSSQTSDNGFARSDDTCVHSQRGRATVKNGHSKSKSDGADVLFTVVDVPRHKRPLLSQVFGSLKKCHSSTVTPAGQSVQQQLHETPANDEPEFELTTVHISKTKQSLGISISGGSESRVQPMVKIERIFPGGAASTNDALRAGFELVSVDGVSLQAVTHQDAVEIIRQAFSNKNINPMELVVKVPREPRVS</sequence>
<dbReference type="InterPro" id="IPR051844">
    <property type="entry name" value="USH2_Complex_Protein"/>
</dbReference>
<name>A0A3N0XQT3_ANAGA</name>
<dbReference type="GO" id="GO:0005929">
    <property type="term" value="C:cilium"/>
    <property type="evidence" value="ECO:0007669"/>
    <property type="project" value="TreeGrafter"/>
</dbReference>
<dbReference type="PANTHER" id="PTHR23116:SF29">
    <property type="entry name" value="PDZ DOMAIN-CONTAINING PROTEIN 7"/>
    <property type="match status" value="1"/>
</dbReference>
<dbReference type="GO" id="GO:0007605">
    <property type="term" value="P:sensory perception of sound"/>
    <property type="evidence" value="ECO:0007669"/>
    <property type="project" value="TreeGrafter"/>
</dbReference>
<dbReference type="Pfam" id="PF00595">
    <property type="entry name" value="PDZ"/>
    <property type="match status" value="3"/>
</dbReference>
<keyword evidence="2" id="KW-0677">Repeat</keyword>
<feature type="domain" description="PDZ" evidence="5">
    <location>
        <begin position="176"/>
        <end position="229"/>
    </location>
</feature>
<dbReference type="Gene3D" id="1.20.1160.20">
    <property type="match status" value="1"/>
</dbReference>
<proteinExistence type="predicted"/>
<feature type="region of interest" description="Disordered" evidence="4">
    <location>
        <begin position="436"/>
        <end position="466"/>
    </location>
</feature>
<feature type="region of interest" description="Disordered" evidence="4">
    <location>
        <begin position="255"/>
        <end position="277"/>
    </location>
</feature>
<evidence type="ECO:0000313" key="6">
    <source>
        <dbReference type="EMBL" id="ROI83814.1"/>
    </source>
</evidence>
<dbReference type="OrthoDB" id="10029564at2759"/>
<dbReference type="GO" id="GO:0060088">
    <property type="term" value="P:auditory receptor cell stereocilium organization"/>
    <property type="evidence" value="ECO:0007669"/>
    <property type="project" value="TreeGrafter"/>
</dbReference>
<comment type="subcellular location">
    <subcellularLocation>
        <location evidence="1">Cell projection</location>
    </subcellularLocation>
</comment>
<evidence type="ECO:0000256" key="1">
    <source>
        <dbReference type="ARBA" id="ARBA00004316"/>
    </source>
</evidence>
<dbReference type="PANTHER" id="PTHR23116">
    <property type="entry name" value="PDZ DOMAIN CONTAINING WHIRLIN AND HARMONIN-RELATED"/>
    <property type="match status" value="1"/>
</dbReference>
<evidence type="ECO:0000313" key="7">
    <source>
        <dbReference type="Proteomes" id="UP000281406"/>
    </source>
</evidence>
<dbReference type="InterPro" id="IPR036034">
    <property type="entry name" value="PDZ_sf"/>
</dbReference>
<dbReference type="SUPFAM" id="SSF50156">
    <property type="entry name" value="PDZ domain-like"/>
    <property type="match status" value="3"/>
</dbReference>
<gene>
    <name evidence="6" type="ORF">DPX16_14756</name>
</gene>
<dbReference type="GO" id="GO:0005886">
    <property type="term" value="C:plasma membrane"/>
    <property type="evidence" value="ECO:0007669"/>
    <property type="project" value="TreeGrafter"/>
</dbReference>
<dbReference type="InterPro" id="IPR001478">
    <property type="entry name" value="PDZ"/>
</dbReference>
<dbReference type="EMBL" id="RJVU01067364">
    <property type="protein sequence ID" value="ROI83814.1"/>
    <property type="molecule type" value="Genomic_DNA"/>
</dbReference>
<feature type="region of interest" description="Disordered" evidence="4">
    <location>
        <begin position="553"/>
        <end position="591"/>
    </location>
</feature>
<dbReference type="GO" id="GO:0032426">
    <property type="term" value="C:stereocilium tip"/>
    <property type="evidence" value="ECO:0007669"/>
    <property type="project" value="TreeGrafter"/>
</dbReference>
<feature type="domain" description="PDZ" evidence="5">
    <location>
        <begin position="52"/>
        <end position="119"/>
    </location>
</feature>
<dbReference type="AlphaFoldDB" id="A0A3N0XQT3"/>
<evidence type="ECO:0000259" key="5">
    <source>
        <dbReference type="PROSITE" id="PS50106"/>
    </source>
</evidence>
<dbReference type="GO" id="GO:0002142">
    <property type="term" value="C:stereocilia ankle link complex"/>
    <property type="evidence" value="ECO:0007669"/>
    <property type="project" value="TreeGrafter"/>
</dbReference>
<feature type="compositionally biased region" description="Basic and acidic residues" evidence="4">
    <location>
        <begin position="578"/>
        <end position="591"/>
    </location>
</feature>
<feature type="compositionally biased region" description="Basic and acidic residues" evidence="4">
    <location>
        <begin position="312"/>
        <end position="322"/>
    </location>
</feature>
<dbReference type="FunFam" id="2.30.42.10:FF:000171">
    <property type="entry name" value="PDZ domain containing 7"/>
    <property type="match status" value="1"/>
</dbReference>
<reference evidence="6 7" key="1">
    <citation type="submission" date="2018-10" db="EMBL/GenBank/DDBJ databases">
        <title>Genome assembly for a Yunnan-Guizhou Plateau 3E fish, Anabarilius grahami (Regan), and its evolutionary and genetic applications.</title>
        <authorList>
            <person name="Jiang W."/>
        </authorList>
    </citation>
    <scope>NUCLEOTIDE SEQUENCE [LARGE SCALE GENOMIC DNA]</scope>
    <source>
        <strain evidence="6">AG-KIZ</strain>
        <tissue evidence="6">Muscle</tissue>
    </source>
</reference>
<feature type="compositionally biased region" description="Low complexity" evidence="4">
    <location>
        <begin position="257"/>
        <end position="277"/>
    </location>
</feature>
<keyword evidence="7" id="KW-1185">Reference proteome</keyword>
<organism evidence="6 7">
    <name type="scientific">Anabarilius grahami</name>
    <name type="common">Kanglang fish</name>
    <name type="synonym">Barilius grahami</name>
    <dbReference type="NCBI Taxonomy" id="495550"/>
    <lineage>
        <taxon>Eukaryota</taxon>
        <taxon>Metazoa</taxon>
        <taxon>Chordata</taxon>
        <taxon>Craniata</taxon>
        <taxon>Vertebrata</taxon>
        <taxon>Euteleostomi</taxon>
        <taxon>Actinopterygii</taxon>
        <taxon>Neopterygii</taxon>
        <taxon>Teleostei</taxon>
        <taxon>Ostariophysi</taxon>
        <taxon>Cypriniformes</taxon>
        <taxon>Xenocyprididae</taxon>
        <taxon>Xenocypridinae</taxon>
        <taxon>Xenocypridinae incertae sedis</taxon>
        <taxon>Anabarilius</taxon>
    </lineage>
</organism>
<dbReference type="Proteomes" id="UP000281406">
    <property type="component" value="Unassembled WGS sequence"/>
</dbReference>
<accession>A0A3N0XQT3</accession>
<keyword evidence="3" id="KW-0966">Cell projection</keyword>